<evidence type="ECO:0000256" key="2">
    <source>
        <dbReference type="ARBA" id="ARBA00037999"/>
    </source>
</evidence>
<dbReference type="PANTHER" id="PTHR30244:SF34">
    <property type="entry name" value="DTDP-4-AMINO-4,6-DIDEOXYGALACTOSE TRANSAMINASE"/>
    <property type="match status" value="1"/>
</dbReference>
<evidence type="ECO:0000256" key="1">
    <source>
        <dbReference type="ARBA" id="ARBA00022898"/>
    </source>
</evidence>
<comment type="similarity">
    <text evidence="2 5">Belongs to the DegT/DnrJ/EryC1 family.</text>
</comment>
<sequence length="395" mass="44831">MFYENPPTAGLPVRWRDWLPTKTSLTTKISQQLSLPPLQLTCSGTAALIISLTTLKHRYPNKPWVIIPAYTCPLVALAIHHCGLKIRLCDLAINSFDFDFEQLPDLLDKEVLAALPTHLGGQVADIERVKMLAKPYQITVVEDAAQALGADVGEYGDIVFFSLAAGKGLTMFEGGLFTSNDLALNNQLRQTQEQIIPKRPFFEIKRIAELVGYTALYNPFGLHFVYGQSRRRLINRAKLVEAVGDDFDFSIPLHHVSQLRQNVAVHAADRLPDFFEQTQKQAMHRIALLKQLPNINVVTSSVKNRKSVWPFIMIQLPSQKIRDNILNELWVSPFGVSRLFIHDLPHYEYLKTIIPQESMPNALNFAQTMLTITNSLWLTDEQFKIIFDTIEKQVK</sequence>
<keyword evidence="7" id="KW-1185">Reference proteome</keyword>
<dbReference type="GO" id="GO:0000271">
    <property type="term" value="P:polysaccharide biosynthetic process"/>
    <property type="evidence" value="ECO:0007669"/>
    <property type="project" value="TreeGrafter"/>
</dbReference>
<dbReference type="Gene3D" id="3.90.1150.10">
    <property type="entry name" value="Aspartate Aminotransferase, domain 1"/>
    <property type="match status" value="1"/>
</dbReference>
<organism evidence="6 7">
    <name type="scientific">Frischella perrara</name>
    <dbReference type="NCBI Taxonomy" id="1267021"/>
    <lineage>
        <taxon>Bacteria</taxon>
        <taxon>Pseudomonadati</taxon>
        <taxon>Pseudomonadota</taxon>
        <taxon>Gammaproteobacteria</taxon>
        <taxon>Orbales</taxon>
        <taxon>Orbaceae</taxon>
        <taxon>Frischella</taxon>
    </lineage>
</organism>
<dbReference type="PIRSF" id="PIRSF000390">
    <property type="entry name" value="PLP_StrS"/>
    <property type="match status" value="1"/>
</dbReference>
<evidence type="ECO:0000256" key="4">
    <source>
        <dbReference type="PIRSR" id="PIRSR000390-2"/>
    </source>
</evidence>
<dbReference type="GO" id="GO:0008483">
    <property type="term" value="F:transaminase activity"/>
    <property type="evidence" value="ECO:0007669"/>
    <property type="project" value="TreeGrafter"/>
</dbReference>
<dbReference type="OrthoDB" id="9804264at2"/>
<name>A0A0A7S518_FRIPE</name>
<evidence type="ECO:0000256" key="5">
    <source>
        <dbReference type="RuleBase" id="RU004508"/>
    </source>
</evidence>
<dbReference type="InterPro" id="IPR015422">
    <property type="entry name" value="PyrdxlP-dep_Trfase_small"/>
</dbReference>
<dbReference type="RefSeq" id="WP_039103809.1">
    <property type="nucleotide sequence ID" value="NZ_CP009056.1"/>
</dbReference>
<evidence type="ECO:0000313" key="6">
    <source>
        <dbReference type="EMBL" id="AJA44361.1"/>
    </source>
</evidence>
<proteinExistence type="inferred from homology"/>
<accession>A0A0A7S518</accession>
<dbReference type="GO" id="GO:0030170">
    <property type="term" value="F:pyridoxal phosphate binding"/>
    <property type="evidence" value="ECO:0007669"/>
    <property type="project" value="TreeGrafter"/>
</dbReference>
<dbReference type="InterPro" id="IPR000653">
    <property type="entry name" value="DegT/StrS_aminotransferase"/>
</dbReference>
<reference evidence="6 7" key="1">
    <citation type="journal article" date="2014" name="Appl. Environ. Microbiol.">
        <title>Gut symbionts from distinct hosts exhibit genotoxic activity via divergent colibactin biosynthetic pathways.</title>
        <authorList>
            <person name="Engel P."/>
            <person name="Vizcaino M.I."/>
            <person name="Crawford J.M."/>
        </authorList>
    </citation>
    <scope>NUCLEOTIDE SEQUENCE [LARGE SCALE GENOMIC DNA]</scope>
    <source>
        <strain evidence="6 7">PEB0191</strain>
    </source>
</reference>
<protein>
    <submittedName>
        <fullName evidence="6">Putative pyridoxal phosphate-dependent enzyme involved in regulation of cell wall biogenesis</fullName>
    </submittedName>
</protein>
<dbReference type="STRING" id="1267021.FPB0191_00530"/>
<dbReference type="InterPro" id="IPR015421">
    <property type="entry name" value="PyrdxlP-dep_Trfase_major"/>
</dbReference>
<dbReference type="KEGG" id="fpp:FPB0191_00530"/>
<dbReference type="AlphaFoldDB" id="A0A0A7S518"/>
<dbReference type="InterPro" id="IPR015424">
    <property type="entry name" value="PyrdxlP-dep_Trfase"/>
</dbReference>
<dbReference type="Pfam" id="PF01041">
    <property type="entry name" value="DegT_DnrJ_EryC1"/>
    <property type="match status" value="1"/>
</dbReference>
<evidence type="ECO:0000256" key="3">
    <source>
        <dbReference type="PIRSR" id="PIRSR000390-1"/>
    </source>
</evidence>
<dbReference type="SUPFAM" id="SSF53383">
    <property type="entry name" value="PLP-dependent transferases"/>
    <property type="match status" value="1"/>
</dbReference>
<feature type="modified residue" description="N6-(pyridoxal phosphate)lysine" evidence="4">
    <location>
        <position position="167"/>
    </location>
</feature>
<dbReference type="Gene3D" id="3.40.640.10">
    <property type="entry name" value="Type I PLP-dependent aspartate aminotransferase-like (Major domain)"/>
    <property type="match status" value="1"/>
</dbReference>
<dbReference type="Proteomes" id="UP000030901">
    <property type="component" value="Chromosome"/>
</dbReference>
<dbReference type="HOGENOM" id="CLU_036177_0_0_6"/>
<dbReference type="PANTHER" id="PTHR30244">
    <property type="entry name" value="TRANSAMINASE"/>
    <property type="match status" value="1"/>
</dbReference>
<keyword evidence="1 4" id="KW-0663">Pyridoxal phosphate</keyword>
<feature type="active site" description="Proton acceptor" evidence="3">
    <location>
        <position position="167"/>
    </location>
</feature>
<dbReference type="EMBL" id="CP009056">
    <property type="protein sequence ID" value="AJA44361.1"/>
    <property type="molecule type" value="Genomic_DNA"/>
</dbReference>
<gene>
    <name evidence="6" type="ORF">FPB0191_00530</name>
</gene>
<evidence type="ECO:0000313" key="7">
    <source>
        <dbReference type="Proteomes" id="UP000030901"/>
    </source>
</evidence>